<organism evidence="3 4">
    <name type="scientific">Lentibacillus halodurans</name>
    <dbReference type="NCBI Taxonomy" id="237679"/>
    <lineage>
        <taxon>Bacteria</taxon>
        <taxon>Bacillati</taxon>
        <taxon>Bacillota</taxon>
        <taxon>Bacilli</taxon>
        <taxon>Bacillales</taxon>
        <taxon>Bacillaceae</taxon>
        <taxon>Lentibacillus</taxon>
    </lineage>
</organism>
<dbReference type="GO" id="GO:0005524">
    <property type="term" value="F:ATP binding"/>
    <property type="evidence" value="ECO:0007669"/>
    <property type="project" value="UniProtKB-UniRule"/>
</dbReference>
<dbReference type="InterPro" id="IPR013815">
    <property type="entry name" value="ATP_grasp_subdomain_1"/>
</dbReference>
<evidence type="ECO:0000259" key="2">
    <source>
        <dbReference type="PROSITE" id="PS50975"/>
    </source>
</evidence>
<dbReference type="PANTHER" id="PTHR21621:SF0">
    <property type="entry name" value="BETA-CITRYLGLUTAMATE SYNTHASE B-RELATED"/>
    <property type="match status" value="1"/>
</dbReference>
<dbReference type="GO" id="GO:0005737">
    <property type="term" value="C:cytoplasm"/>
    <property type="evidence" value="ECO:0007669"/>
    <property type="project" value="TreeGrafter"/>
</dbReference>
<dbReference type="SUPFAM" id="SSF56059">
    <property type="entry name" value="Glutathione synthetase ATP-binding domain-like"/>
    <property type="match status" value="1"/>
</dbReference>
<name>A0A1I0ZPV6_9BACI</name>
<dbReference type="EMBL" id="FOJW01000012">
    <property type="protein sequence ID" value="SFB27392.1"/>
    <property type="molecule type" value="Genomic_DNA"/>
</dbReference>
<dbReference type="RefSeq" id="WP_090239837.1">
    <property type="nucleotide sequence ID" value="NZ_FOJW01000012.1"/>
</dbReference>
<reference evidence="3 4" key="1">
    <citation type="submission" date="2016-10" db="EMBL/GenBank/DDBJ databases">
        <authorList>
            <person name="de Groot N.N."/>
        </authorList>
    </citation>
    <scope>NUCLEOTIDE SEQUENCE [LARGE SCALE GENOMIC DNA]</scope>
    <source>
        <strain evidence="3 4">CGMCC 1.3702</strain>
    </source>
</reference>
<evidence type="ECO:0000313" key="3">
    <source>
        <dbReference type="EMBL" id="SFB27392.1"/>
    </source>
</evidence>
<dbReference type="Gene3D" id="3.30.470.20">
    <property type="entry name" value="ATP-grasp fold, B domain"/>
    <property type="match status" value="2"/>
</dbReference>
<evidence type="ECO:0000313" key="4">
    <source>
        <dbReference type="Proteomes" id="UP000198642"/>
    </source>
</evidence>
<dbReference type="Proteomes" id="UP000198642">
    <property type="component" value="Unassembled WGS sequence"/>
</dbReference>
<dbReference type="PANTHER" id="PTHR21621">
    <property type="entry name" value="RIBOSOMAL PROTEIN S6 MODIFICATION PROTEIN"/>
    <property type="match status" value="1"/>
</dbReference>
<keyword evidence="1" id="KW-0067">ATP-binding</keyword>
<dbReference type="GO" id="GO:0009432">
    <property type="term" value="P:SOS response"/>
    <property type="evidence" value="ECO:0007669"/>
    <property type="project" value="TreeGrafter"/>
</dbReference>
<accession>A0A1I0ZPV6</accession>
<gene>
    <name evidence="3" type="ORF">SAMN04488072_112108</name>
</gene>
<dbReference type="InterPro" id="IPR013651">
    <property type="entry name" value="ATP-grasp_RimK-type"/>
</dbReference>
<sequence>MVENNTEWLPHLSSEIVSHVHGSLLDAYAVSLEGWQRGLTLRWHIKDSEKFSVMETWFVDNPGQLFSLSSADRTHYFFRTRGDKVSNQAVYIGKDKSKTKHILNKRGIPVPEGKYFSEIQPNSDIHKYAFSIGFPVVVKSVDGSFGRGIITNIQDENELDYALIYVRDELKYKNVILEQYIPGNEYRIYIVGNKVVGAINRIPANIIGDGMSSIEILIKNKNKERMKNPRLKSCPININKELETHIDKLNYDLKSVPKKGEKVFLNEKSNISLGGDPVDTLEDLPVEIKDTAVSAIHAIPGLVHGAVDLIISNHPAHNGAGVVLEVNPTAQIGSLLYPIKGKGRDIPSEIIDYYFPETKGKGKASNVYFNLSEVLSPLANRTAAITEVNSVEPKELYVKKITVFEGINNFESQYFVKKEGLKNNLLGFTKKLESGATEVVIASHDKHSLDNFKKNMIEANLFHLAKIKEEFVNDAVQLGFCLDGDKTQLINELNKVKEGLIKTKKEKQISQKQYQKMVSSRVWRMTKPLRNLTSLIRKFVP</sequence>
<dbReference type="AlphaFoldDB" id="A0A1I0ZPV6"/>
<dbReference type="GO" id="GO:0018169">
    <property type="term" value="F:ribosomal S6-glutamic acid ligase activity"/>
    <property type="evidence" value="ECO:0007669"/>
    <property type="project" value="TreeGrafter"/>
</dbReference>
<dbReference type="PROSITE" id="PS50975">
    <property type="entry name" value="ATP_GRASP"/>
    <property type="match status" value="1"/>
</dbReference>
<keyword evidence="3" id="KW-0436">Ligase</keyword>
<evidence type="ECO:0000256" key="1">
    <source>
        <dbReference type="PROSITE-ProRule" id="PRU00409"/>
    </source>
</evidence>
<keyword evidence="4" id="KW-1185">Reference proteome</keyword>
<dbReference type="InterPro" id="IPR011761">
    <property type="entry name" value="ATP-grasp"/>
</dbReference>
<proteinExistence type="predicted"/>
<dbReference type="OrthoDB" id="9803907at2"/>
<keyword evidence="1" id="KW-0547">Nucleotide-binding</keyword>
<dbReference type="GO" id="GO:0046872">
    <property type="term" value="F:metal ion binding"/>
    <property type="evidence" value="ECO:0007669"/>
    <property type="project" value="InterPro"/>
</dbReference>
<feature type="domain" description="ATP-grasp" evidence="2">
    <location>
        <begin position="100"/>
        <end position="355"/>
    </location>
</feature>
<protein>
    <submittedName>
        <fullName evidence="3">D-alanine-D-alanine ligase</fullName>
    </submittedName>
</protein>
<dbReference type="Gene3D" id="3.30.1490.20">
    <property type="entry name" value="ATP-grasp fold, A domain"/>
    <property type="match status" value="1"/>
</dbReference>
<dbReference type="STRING" id="237679.SAMN04488072_112108"/>
<dbReference type="Pfam" id="PF08443">
    <property type="entry name" value="RimK"/>
    <property type="match status" value="1"/>
</dbReference>